<comment type="caution">
    <text evidence="2">The sequence shown here is derived from an EMBL/GenBank/DDBJ whole genome shotgun (WGS) entry which is preliminary data.</text>
</comment>
<feature type="transmembrane region" description="Helical" evidence="1">
    <location>
        <begin position="366"/>
        <end position="384"/>
    </location>
</feature>
<feature type="transmembrane region" description="Helical" evidence="1">
    <location>
        <begin position="222"/>
        <end position="241"/>
    </location>
</feature>
<proteinExistence type="predicted"/>
<feature type="transmembrane region" description="Helical" evidence="1">
    <location>
        <begin position="185"/>
        <end position="210"/>
    </location>
</feature>
<name>A0A964BR94_9CYAN</name>
<dbReference type="AlphaFoldDB" id="A0A964BR94"/>
<dbReference type="EMBL" id="JADWDC010000021">
    <property type="protein sequence ID" value="MCC0177396.1"/>
    <property type="molecule type" value="Genomic_DNA"/>
</dbReference>
<dbReference type="RefSeq" id="WP_229640460.1">
    <property type="nucleotide sequence ID" value="NZ_JADWDC010000021.1"/>
</dbReference>
<feature type="transmembrane region" description="Helical" evidence="1">
    <location>
        <begin position="253"/>
        <end position="274"/>
    </location>
</feature>
<dbReference type="Proteomes" id="UP000729733">
    <property type="component" value="Unassembled WGS sequence"/>
</dbReference>
<feature type="transmembrane region" description="Helical" evidence="1">
    <location>
        <begin position="294"/>
        <end position="318"/>
    </location>
</feature>
<feature type="transmembrane region" description="Helical" evidence="1">
    <location>
        <begin position="152"/>
        <end position="173"/>
    </location>
</feature>
<keyword evidence="3" id="KW-1185">Reference proteome</keyword>
<evidence type="ECO:0000313" key="3">
    <source>
        <dbReference type="Proteomes" id="UP000729733"/>
    </source>
</evidence>
<evidence type="ECO:0000256" key="1">
    <source>
        <dbReference type="SAM" id="Phobius"/>
    </source>
</evidence>
<feature type="transmembrane region" description="Helical" evidence="1">
    <location>
        <begin position="100"/>
        <end position="126"/>
    </location>
</feature>
<feature type="transmembrane region" description="Helical" evidence="1">
    <location>
        <begin position="338"/>
        <end position="354"/>
    </location>
</feature>
<evidence type="ECO:0000313" key="2">
    <source>
        <dbReference type="EMBL" id="MCC0177396.1"/>
    </source>
</evidence>
<protein>
    <submittedName>
        <fullName evidence="2">Uncharacterized protein</fullName>
    </submittedName>
</protein>
<sequence length="572" mass="64441">MKQNIQVFQRSSSLWEKFLDLNPQLFREIQGRLKTRNVVISAAISVITQFMITICCLGELPQSDPKQLLGIQYGRYAMGSGYNPAYTKDMLGEWVINWQLLWLDLFMALSMVSIFTLLIVGTYMLIADTVKEESRGTLNFIRLTPQSADSIFLGKILGVPILLYVAILLLLPLHTISGLGAHIPLTLIMGFDGVIVASCAFCYSLALLWSLMNLGLSGFKPWLASGLVGSVLLLLTVTVFNNSNLISNGTWDWLFLFNPTLVLAYLIDATYLSLDKIDFLSVENLKELLFYGQALWTKASFGIGFILFNFSVWTYWCWSVLRRRFHNPDRTLFSKTQSYWITAWFVVIGLGFTLQNNKSYSATDNFIFLQMCLCMLGLALIAALSPHRQTLYDWARYRHQTHENGNILWKELVFGENSPSVIAVAINMAIAVIYIAPSIFLILEPKDRYILWGFVLSGFSILLYALVAQLVLTLKTRKRAIWSAISVINLIIIPPLCLGFADVIPKKEPLLWLFSFLPTVATEYATLSTVMLAILGQVVAASLIGLQMTRKLKQAGRSETKMLFDRNQAISS</sequence>
<organism evidence="2 3">
    <name type="scientific">Waterburya agarophytonicola KI4</name>
    <dbReference type="NCBI Taxonomy" id="2874699"/>
    <lineage>
        <taxon>Bacteria</taxon>
        <taxon>Bacillati</taxon>
        <taxon>Cyanobacteriota</taxon>
        <taxon>Cyanophyceae</taxon>
        <taxon>Pleurocapsales</taxon>
        <taxon>Hyellaceae</taxon>
        <taxon>Waterburya</taxon>
        <taxon>Waterburya agarophytonicola</taxon>
    </lineage>
</organism>
<accession>A0A964BR94</accession>
<feature type="transmembrane region" description="Helical" evidence="1">
    <location>
        <begin position="420"/>
        <end position="443"/>
    </location>
</feature>
<keyword evidence="1" id="KW-1133">Transmembrane helix</keyword>
<gene>
    <name evidence="2" type="ORF">I4641_10450</name>
</gene>
<feature type="transmembrane region" description="Helical" evidence="1">
    <location>
        <begin position="449"/>
        <end position="474"/>
    </location>
</feature>
<feature type="transmembrane region" description="Helical" evidence="1">
    <location>
        <begin position="524"/>
        <end position="546"/>
    </location>
</feature>
<keyword evidence="1" id="KW-0812">Transmembrane</keyword>
<keyword evidence="1" id="KW-0472">Membrane</keyword>
<reference evidence="2" key="1">
    <citation type="journal article" date="2021" name="Antonie Van Leeuwenhoek">
        <title>Draft genome and description of Waterburya agarophytonicola gen. nov. sp. nov. (Pleurocapsales, Cyanobacteria): a seaweed symbiont.</title>
        <authorList>
            <person name="Bonthond G."/>
            <person name="Shalygin S."/>
            <person name="Bayer T."/>
            <person name="Weinberger F."/>
        </authorList>
    </citation>
    <scope>NUCLEOTIDE SEQUENCE</scope>
    <source>
        <strain evidence="2">KI4</strain>
    </source>
</reference>